<dbReference type="Pfam" id="PF22725">
    <property type="entry name" value="GFO_IDH_MocA_C3"/>
    <property type="match status" value="1"/>
</dbReference>
<dbReference type="AlphaFoldDB" id="A0A4R4Q0L5"/>
<dbReference type="Pfam" id="PF01408">
    <property type="entry name" value="GFO_IDH_MocA"/>
    <property type="match status" value="1"/>
</dbReference>
<dbReference type="InterPro" id="IPR051450">
    <property type="entry name" value="Gfo/Idh/MocA_Oxidoreductases"/>
</dbReference>
<name>A0A4R4Q0L5_9ACTN</name>
<dbReference type="OrthoDB" id="9792085at2"/>
<protein>
    <submittedName>
        <fullName evidence="3">Gfo/Idh/MocA family oxidoreductase</fullName>
    </submittedName>
</protein>
<dbReference type="EMBL" id="SMKA01000076">
    <property type="protein sequence ID" value="TDC28476.1"/>
    <property type="molecule type" value="Genomic_DNA"/>
</dbReference>
<reference evidence="3 4" key="1">
    <citation type="submission" date="2019-03" db="EMBL/GenBank/DDBJ databases">
        <title>Draft genome sequences of novel Actinobacteria.</title>
        <authorList>
            <person name="Sahin N."/>
            <person name="Ay H."/>
            <person name="Saygin H."/>
        </authorList>
    </citation>
    <scope>NUCLEOTIDE SEQUENCE [LARGE SCALE GENOMIC DNA]</scope>
    <source>
        <strain evidence="3 4">JCM 30547</strain>
    </source>
</reference>
<dbReference type="RefSeq" id="WP_132408106.1">
    <property type="nucleotide sequence ID" value="NZ_SMKA01000076.1"/>
</dbReference>
<dbReference type="InterPro" id="IPR055170">
    <property type="entry name" value="GFO_IDH_MocA-like_dom"/>
</dbReference>
<proteinExistence type="predicted"/>
<dbReference type="SUPFAM" id="SSF55347">
    <property type="entry name" value="Glyceraldehyde-3-phosphate dehydrogenase-like, C-terminal domain"/>
    <property type="match status" value="1"/>
</dbReference>
<accession>A0A4R4Q0L5</accession>
<keyword evidence="4" id="KW-1185">Reference proteome</keyword>
<evidence type="ECO:0000313" key="3">
    <source>
        <dbReference type="EMBL" id="TDC28476.1"/>
    </source>
</evidence>
<feature type="domain" description="GFO/IDH/MocA-like oxidoreductase" evidence="2">
    <location>
        <begin position="136"/>
        <end position="266"/>
    </location>
</feature>
<dbReference type="InterPro" id="IPR000683">
    <property type="entry name" value="Gfo/Idh/MocA-like_OxRdtase_N"/>
</dbReference>
<dbReference type="SUPFAM" id="SSF51735">
    <property type="entry name" value="NAD(P)-binding Rossmann-fold domains"/>
    <property type="match status" value="1"/>
</dbReference>
<organism evidence="3 4">
    <name type="scientific">Kribbella albertanoniae</name>
    <dbReference type="NCBI Taxonomy" id="1266829"/>
    <lineage>
        <taxon>Bacteria</taxon>
        <taxon>Bacillati</taxon>
        <taxon>Actinomycetota</taxon>
        <taxon>Actinomycetes</taxon>
        <taxon>Propionibacteriales</taxon>
        <taxon>Kribbellaceae</taxon>
        <taxon>Kribbella</taxon>
    </lineage>
</organism>
<dbReference type="PANTHER" id="PTHR43377:SF1">
    <property type="entry name" value="BILIVERDIN REDUCTASE A"/>
    <property type="match status" value="1"/>
</dbReference>
<gene>
    <name evidence="3" type="ORF">E1261_18390</name>
</gene>
<dbReference type="InterPro" id="IPR036291">
    <property type="entry name" value="NAD(P)-bd_dom_sf"/>
</dbReference>
<comment type="caution">
    <text evidence="3">The sequence shown here is derived from an EMBL/GenBank/DDBJ whole genome shotgun (WGS) entry which is preliminary data.</text>
</comment>
<evidence type="ECO:0000313" key="4">
    <source>
        <dbReference type="Proteomes" id="UP000295075"/>
    </source>
</evidence>
<dbReference type="Proteomes" id="UP000295075">
    <property type="component" value="Unassembled WGS sequence"/>
</dbReference>
<dbReference type="GO" id="GO:0000166">
    <property type="term" value="F:nucleotide binding"/>
    <property type="evidence" value="ECO:0007669"/>
    <property type="project" value="InterPro"/>
</dbReference>
<sequence>MKVAIASFAHTHAGSYAYLLGQMPDVEVLSADPDGAAAPDTGPRALRGAELAEKLGVPYVDSYDELFAWGPDAVVVTSENAGHRALVERAAAVGAHVLCEKPLATEVADGQAMLDACAEAGSILMIAYPVRFAPSYLRLRAMVEAGRLGDVFAVLGTNNGKIPYDARQWFTDATLAGGGALVDHTVHCADLIDGLTDGASAARVYAAANHVLHQDKGVQVETGGLVTITYDNGLLATIDCSWSVPDNGPTWGGVSLQVTGTNGSVEIEPFLPHVGGTDEKGEVFLGVGGNLDESLLATFLDAVRESGPPVPGKTPAVVPQPDGAVGLRTLQIVDAARRSAVSGQPVDL</sequence>
<evidence type="ECO:0000259" key="2">
    <source>
        <dbReference type="Pfam" id="PF22725"/>
    </source>
</evidence>
<dbReference type="PANTHER" id="PTHR43377">
    <property type="entry name" value="BILIVERDIN REDUCTASE A"/>
    <property type="match status" value="1"/>
</dbReference>
<dbReference type="Gene3D" id="3.30.360.10">
    <property type="entry name" value="Dihydrodipicolinate Reductase, domain 2"/>
    <property type="match status" value="1"/>
</dbReference>
<dbReference type="Gene3D" id="3.40.50.720">
    <property type="entry name" value="NAD(P)-binding Rossmann-like Domain"/>
    <property type="match status" value="1"/>
</dbReference>
<evidence type="ECO:0000259" key="1">
    <source>
        <dbReference type="Pfam" id="PF01408"/>
    </source>
</evidence>
<feature type="domain" description="Gfo/Idh/MocA-like oxidoreductase N-terminal" evidence="1">
    <location>
        <begin position="44"/>
        <end position="128"/>
    </location>
</feature>